<dbReference type="Gramene" id="KQK06410">
    <property type="protein sequence ID" value="KQK06410"/>
    <property type="gene ID" value="BRADI_2g26272v3"/>
</dbReference>
<sequence>MELAPSPTCSLKGSLATKTTLSREENNVERQGFPPVPEEEGVLVKPQAATMPPRNCHGDHAGDPPPKGEESTKVMTQIPARTSRIRTTIGESNAGEPSAATRDYTGHHRRDPGKKPQIPRPAPATPPPRRRTLPQRPSGTVRPPRHPAGSTGHHQRIQARNPRSRATGEESAPPRALAPPERPALPESPRRRRPPQELSPLASSGGGQRGGRGGGSDLGRRRLGRPSAAALLILLPSLPSAGAASVHSRPCLWPVPRAAAPHASSILLGLRQLRAMA</sequence>
<keyword evidence="4" id="KW-1185">Reference proteome</keyword>
<dbReference type="EnsemblPlants" id="KQK06410">
    <property type="protein sequence ID" value="KQK06410"/>
    <property type="gene ID" value="BRADI_2g26272v3"/>
</dbReference>
<protein>
    <submittedName>
        <fullName evidence="2 3">Uncharacterized protein</fullName>
    </submittedName>
</protein>
<evidence type="ECO:0000256" key="1">
    <source>
        <dbReference type="SAM" id="MobiDB-lite"/>
    </source>
</evidence>
<reference evidence="3" key="3">
    <citation type="submission" date="2018-08" db="UniProtKB">
        <authorList>
            <consortium name="EnsemblPlants"/>
        </authorList>
    </citation>
    <scope>IDENTIFICATION</scope>
    <source>
        <strain evidence="3">cv. Bd21</strain>
    </source>
</reference>
<feature type="compositionally biased region" description="Basic and acidic residues" evidence="1">
    <location>
        <begin position="56"/>
        <end position="72"/>
    </location>
</feature>
<dbReference type="AlphaFoldDB" id="A0A0Q3QZ32"/>
<evidence type="ECO:0000313" key="2">
    <source>
        <dbReference type="EMBL" id="KQK06410.1"/>
    </source>
</evidence>
<name>A0A0Q3QZ32_BRADI</name>
<gene>
    <name evidence="2" type="ORF">BRADI_2g26272v3</name>
</gene>
<feature type="region of interest" description="Disordered" evidence="1">
    <location>
        <begin position="1"/>
        <end position="222"/>
    </location>
</feature>
<reference evidence="2 3" key="1">
    <citation type="journal article" date="2010" name="Nature">
        <title>Genome sequencing and analysis of the model grass Brachypodium distachyon.</title>
        <authorList>
            <consortium name="International Brachypodium Initiative"/>
        </authorList>
    </citation>
    <scope>NUCLEOTIDE SEQUENCE [LARGE SCALE GENOMIC DNA]</scope>
    <source>
        <strain evidence="2 3">Bd21</strain>
    </source>
</reference>
<feature type="compositionally biased region" description="Gly residues" evidence="1">
    <location>
        <begin position="204"/>
        <end position="217"/>
    </location>
</feature>
<feature type="compositionally biased region" description="Pro residues" evidence="1">
    <location>
        <begin position="118"/>
        <end position="127"/>
    </location>
</feature>
<organism evidence="2">
    <name type="scientific">Brachypodium distachyon</name>
    <name type="common">Purple false brome</name>
    <name type="synonym">Trachynia distachya</name>
    <dbReference type="NCBI Taxonomy" id="15368"/>
    <lineage>
        <taxon>Eukaryota</taxon>
        <taxon>Viridiplantae</taxon>
        <taxon>Streptophyta</taxon>
        <taxon>Embryophyta</taxon>
        <taxon>Tracheophyta</taxon>
        <taxon>Spermatophyta</taxon>
        <taxon>Magnoliopsida</taxon>
        <taxon>Liliopsida</taxon>
        <taxon>Poales</taxon>
        <taxon>Poaceae</taxon>
        <taxon>BOP clade</taxon>
        <taxon>Pooideae</taxon>
        <taxon>Stipodae</taxon>
        <taxon>Brachypodieae</taxon>
        <taxon>Brachypodium</taxon>
    </lineage>
</organism>
<reference evidence="2" key="2">
    <citation type="submission" date="2017-06" db="EMBL/GenBank/DDBJ databases">
        <title>WGS assembly of Brachypodium distachyon.</title>
        <authorList>
            <consortium name="The International Brachypodium Initiative"/>
            <person name="Lucas S."/>
            <person name="Harmon-Smith M."/>
            <person name="Lail K."/>
            <person name="Tice H."/>
            <person name="Grimwood J."/>
            <person name="Bruce D."/>
            <person name="Barry K."/>
            <person name="Shu S."/>
            <person name="Lindquist E."/>
            <person name="Wang M."/>
            <person name="Pitluck S."/>
            <person name="Vogel J.P."/>
            <person name="Garvin D.F."/>
            <person name="Mockler T.C."/>
            <person name="Schmutz J."/>
            <person name="Rokhsar D."/>
            <person name="Bevan M.W."/>
        </authorList>
    </citation>
    <scope>NUCLEOTIDE SEQUENCE</scope>
    <source>
        <strain evidence="2">Bd21</strain>
    </source>
</reference>
<proteinExistence type="predicted"/>
<evidence type="ECO:0000313" key="4">
    <source>
        <dbReference type="Proteomes" id="UP000008810"/>
    </source>
</evidence>
<dbReference type="InParanoid" id="A0A0Q3QZ32"/>
<dbReference type="EMBL" id="CM000881">
    <property type="protein sequence ID" value="KQK06410.1"/>
    <property type="molecule type" value="Genomic_DNA"/>
</dbReference>
<evidence type="ECO:0000313" key="3">
    <source>
        <dbReference type="EnsemblPlants" id="KQK06410"/>
    </source>
</evidence>
<dbReference type="Proteomes" id="UP000008810">
    <property type="component" value="Chromosome 2"/>
</dbReference>
<accession>A0A0Q3QZ32</accession>
<feature type="compositionally biased region" description="Polar residues" evidence="1">
    <location>
        <begin position="7"/>
        <end position="20"/>
    </location>
</feature>